<accession>A0A3B0RTA2</accession>
<evidence type="ECO:0000313" key="3">
    <source>
        <dbReference type="EMBL" id="VAV91598.1"/>
    </source>
</evidence>
<reference evidence="3" key="1">
    <citation type="submission" date="2018-06" db="EMBL/GenBank/DDBJ databases">
        <authorList>
            <person name="Zhirakovskaya E."/>
        </authorList>
    </citation>
    <scope>NUCLEOTIDE SEQUENCE</scope>
</reference>
<dbReference type="EMBL" id="UOEC01000092">
    <property type="protein sequence ID" value="VAV91598.1"/>
    <property type="molecule type" value="Genomic_DNA"/>
</dbReference>
<sequence length="297" mass="33110">MLRTTEGPCGGLRYMWGQLRMKRVAVFVDAGYLFAAGSALLTGSKKDRRTLSLKKTATIDCLQTFAEEKASDSELLRIYWYDGASGNKGPTGEQSDLAYRDNIKVRLGFINSHGQQKGVDSLIVTDLIELARNKSITDAVLLAGDEDLRVGVQMAQNFGVRVHLIGIQPCRGNQSNQLLQEVDTCSEWTKAQLQKLIEYQEPVEKKIIAQAIPKQKTLDETGTIDRIIDAYAKELGTEKIAEIKIYIENKNGIPPEHDGSLLRTCRGALGRDLDIDERRELRFAFRKKVLALKPAAN</sequence>
<protein>
    <recommendedName>
        <fullName evidence="2">NYN domain-containing protein</fullName>
    </recommendedName>
</protein>
<dbReference type="InterPro" id="IPR021139">
    <property type="entry name" value="NYN"/>
</dbReference>
<gene>
    <name evidence="3" type="ORF">MNBD_ALPHA08-1182</name>
</gene>
<name>A0A3B0RTA2_9ZZZZ</name>
<organism evidence="3">
    <name type="scientific">hydrothermal vent metagenome</name>
    <dbReference type="NCBI Taxonomy" id="652676"/>
    <lineage>
        <taxon>unclassified sequences</taxon>
        <taxon>metagenomes</taxon>
        <taxon>ecological metagenomes</taxon>
    </lineage>
</organism>
<dbReference type="PANTHER" id="PTHR35458:SF8">
    <property type="entry name" value="SLR0650 PROTEIN"/>
    <property type="match status" value="1"/>
</dbReference>
<dbReference type="PANTHER" id="PTHR35458">
    <property type="entry name" value="SLR0755 PROTEIN"/>
    <property type="match status" value="1"/>
</dbReference>
<feature type="transmembrane region" description="Helical" evidence="1">
    <location>
        <begin position="24"/>
        <end position="44"/>
    </location>
</feature>
<dbReference type="AlphaFoldDB" id="A0A3B0RTA2"/>
<dbReference type="GO" id="GO:0004540">
    <property type="term" value="F:RNA nuclease activity"/>
    <property type="evidence" value="ECO:0007669"/>
    <property type="project" value="InterPro"/>
</dbReference>
<proteinExistence type="predicted"/>
<feature type="domain" description="NYN" evidence="2">
    <location>
        <begin position="23"/>
        <end position="183"/>
    </location>
</feature>
<keyword evidence="1" id="KW-0812">Transmembrane</keyword>
<evidence type="ECO:0000256" key="1">
    <source>
        <dbReference type="SAM" id="Phobius"/>
    </source>
</evidence>
<dbReference type="Pfam" id="PF01936">
    <property type="entry name" value="NYN"/>
    <property type="match status" value="1"/>
</dbReference>
<keyword evidence="1" id="KW-0472">Membrane</keyword>
<dbReference type="Gene3D" id="3.40.50.1010">
    <property type="entry name" value="5'-nuclease"/>
    <property type="match status" value="1"/>
</dbReference>
<dbReference type="InterPro" id="IPR047140">
    <property type="entry name" value="LabA"/>
</dbReference>
<evidence type="ECO:0000259" key="2">
    <source>
        <dbReference type="Pfam" id="PF01936"/>
    </source>
</evidence>
<keyword evidence="1" id="KW-1133">Transmembrane helix</keyword>